<dbReference type="EMBL" id="CAJVQC010113766">
    <property type="protein sequence ID" value="CAG8836138.1"/>
    <property type="molecule type" value="Genomic_DNA"/>
</dbReference>
<protein>
    <submittedName>
        <fullName evidence="1">1783_t:CDS:1</fullName>
    </submittedName>
</protein>
<sequence>FELSSNGNNKYLSSSFHRLSNCLFVSDVLEEMGRTEVEKVNEVEESGEIEELVGIERTEKIGEIEEREVVANVEDNGRVEAIEET</sequence>
<keyword evidence="2" id="KW-1185">Reference proteome</keyword>
<comment type="caution">
    <text evidence="1">The sequence shown here is derived from an EMBL/GenBank/DDBJ whole genome shotgun (WGS) entry which is preliminary data.</text>
</comment>
<reference evidence="1" key="1">
    <citation type="submission" date="2021-06" db="EMBL/GenBank/DDBJ databases">
        <authorList>
            <person name="Kallberg Y."/>
            <person name="Tangrot J."/>
            <person name="Rosling A."/>
        </authorList>
    </citation>
    <scope>NUCLEOTIDE SEQUENCE</scope>
    <source>
        <strain evidence="1">MA461A</strain>
    </source>
</reference>
<feature type="non-terminal residue" evidence="1">
    <location>
        <position position="1"/>
    </location>
</feature>
<accession>A0ACA9SF69</accession>
<gene>
    <name evidence="1" type="ORF">RPERSI_LOCUS29822</name>
</gene>
<organism evidence="1 2">
    <name type="scientific">Racocetra persica</name>
    <dbReference type="NCBI Taxonomy" id="160502"/>
    <lineage>
        <taxon>Eukaryota</taxon>
        <taxon>Fungi</taxon>
        <taxon>Fungi incertae sedis</taxon>
        <taxon>Mucoromycota</taxon>
        <taxon>Glomeromycotina</taxon>
        <taxon>Glomeromycetes</taxon>
        <taxon>Diversisporales</taxon>
        <taxon>Gigasporaceae</taxon>
        <taxon>Racocetra</taxon>
    </lineage>
</organism>
<name>A0ACA9SF69_9GLOM</name>
<proteinExistence type="predicted"/>
<evidence type="ECO:0000313" key="2">
    <source>
        <dbReference type="Proteomes" id="UP000789920"/>
    </source>
</evidence>
<evidence type="ECO:0000313" key="1">
    <source>
        <dbReference type="EMBL" id="CAG8836138.1"/>
    </source>
</evidence>
<dbReference type="Proteomes" id="UP000789920">
    <property type="component" value="Unassembled WGS sequence"/>
</dbReference>